<protein>
    <submittedName>
        <fullName evidence="2">Baseplate wedge subunit</fullName>
    </submittedName>
</protein>
<dbReference type="Pfam" id="PF04965">
    <property type="entry name" value="GPW_gp25"/>
    <property type="match status" value="1"/>
</dbReference>
<dbReference type="InterPro" id="IPR007048">
    <property type="entry name" value="IraD/Gp25-like"/>
</dbReference>
<dbReference type="GeneID" id="65112782"/>
<dbReference type="Gene3D" id="3.10.450.40">
    <property type="match status" value="1"/>
</dbReference>
<dbReference type="KEGG" id="vg:65112782"/>
<proteinExistence type="predicted"/>
<evidence type="ECO:0000313" key="3">
    <source>
        <dbReference type="Proteomes" id="UP000246316"/>
    </source>
</evidence>
<dbReference type="SUPFAM" id="SSF160719">
    <property type="entry name" value="gpW/gp25-like"/>
    <property type="match status" value="1"/>
</dbReference>
<dbReference type="EMBL" id="MH059636">
    <property type="protein sequence ID" value="AWD90349.1"/>
    <property type="molecule type" value="Genomic_DNA"/>
</dbReference>
<keyword evidence="3" id="KW-1185">Reference proteome</keyword>
<organism evidence="2 3">
    <name type="scientific">Erwinia phage Cronus</name>
    <dbReference type="NCBI Taxonomy" id="2163633"/>
    <lineage>
        <taxon>Viruses</taxon>
        <taxon>Duplodnaviria</taxon>
        <taxon>Heunggongvirae</taxon>
        <taxon>Uroviricota</taxon>
        <taxon>Caudoviricetes</taxon>
        <taxon>Pantevenvirales</taxon>
        <taxon>Straboviridae</taxon>
        <taxon>Tevenvirinae</taxon>
        <taxon>Risoevirus</taxon>
        <taxon>Risoevirus cronus</taxon>
        <taxon>Roskildevirus cronus</taxon>
    </lineage>
</organism>
<accession>A0A2S1GLU6</accession>
<name>A0A2S1GLU6_9CAUD</name>
<dbReference type="RefSeq" id="YP_010095148.1">
    <property type="nucleotide sequence ID" value="NC_055743.1"/>
</dbReference>
<reference evidence="2" key="1">
    <citation type="submission" date="2018-03" db="EMBL/GenBank/DDBJ databases">
        <title>Phage therapy in agriculture - a green tech approach to combat plant pathogenic bacteria.</title>
        <authorList>
            <person name="Carstens A.B."/>
            <person name="Djurhuus A.M."/>
            <person name="Hansen L.H."/>
        </authorList>
    </citation>
    <scope>NUCLEOTIDE SEQUENCE [LARGE SCALE GENOMIC DNA]</scope>
</reference>
<dbReference type="Proteomes" id="UP000246316">
    <property type="component" value="Segment"/>
</dbReference>
<feature type="domain" description="IraD/Gp25-like" evidence="1">
    <location>
        <begin position="29"/>
        <end position="116"/>
    </location>
</feature>
<evidence type="ECO:0000259" key="1">
    <source>
        <dbReference type="Pfam" id="PF04965"/>
    </source>
</evidence>
<sequence>MSNINLLYTDLSPTMDKAWNNDVAVTVGARAVKNSILGIITTRKGSRPFMPEFGCGLSDELFENMTPLTADTIQKNITAALTNYEPRLSRLYVQVTPLYDDNTIIITIYFSIVDNPDTLQEIKLQLQASR</sequence>
<evidence type="ECO:0000313" key="2">
    <source>
        <dbReference type="EMBL" id="AWD90349.1"/>
    </source>
</evidence>